<sequence length="194" mass="21304">MAFYGLTFNTNNLGGNRYINSFLSGAVEFPAQFLCFLAVGRIGCRRSFMSSTVLTTVCLVLTPFIQQVNVWAGVITAMLGKLAITVGYTILFIFTGDLFPTMMRTQAYGACSFIARFGSILVPYILFLGTTVNGVLPYTIMGAISLLSAVAMFFLPETMGLPIPDTLENARSQDSFRIHFPCSKENRIKNTNVL</sequence>
<dbReference type="AlphaFoldDB" id="H2Z8Q3"/>
<dbReference type="Gene3D" id="1.20.1250.20">
    <property type="entry name" value="MFS general substrate transporter like domains"/>
    <property type="match status" value="1"/>
</dbReference>
<dbReference type="PROSITE" id="PS50850">
    <property type="entry name" value="MFS"/>
    <property type="match status" value="1"/>
</dbReference>
<reference evidence="8" key="1">
    <citation type="submission" date="2003-08" db="EMBL/GenBank/DDBJ databases">
        <authorList>
            <person name="Birren B."/>
            <person name="Nusbaum C."/>
            <person name="Abebe A."/>
            <person name="Abouelleil A."/>
            <person name="Adekoya E."/>
            <person name="Ait-zahra M."/>
            <person name="Allen N."/>
            <person name="Allen T."/>
            <person name="An P."/>
            <person name="Anderson M."/>
            <person name="Anderson S."/>
            <person name="Arachchi H."/>
            <person name="Armbruster J."/>
            <person name="Bachantsang P."/>
            <person name="Baldwin J."/>
            <person name="Barry A."/>
            <person name="Bayul T."/>
            <person name="Blitshsteyn B."/>
            <person name="Bloom T."/>
            <person name="Blye J."/>
            <person name="Boguslavskiy L."/>
            <person name="Borowsky M."/>
            <person name="Boukhgalter B."/>
            <person name="Brunache A."/>
            <person name="Butler J."/>
            <person name="Calixte N."/>
            <person name="Calvo S."/>
            <person name="Camarata J."/>
            <person name="Campo K."/>
            <person name="Chang J."/>
            <person name="Cheshatsang Y."/>
            <person name="Citroen M."/>
            <person name="Collymore A."/>
            <person name="Considine T."/>
            <person name="Cook A."/>
            <person name="Cooke P."/>
            <person name="Corum B."/>
            <person name="Cuomo C."/>
            <person name="David R."/>
            <person name="Dawoe T."/>
            <person name="Degray S."/>
            <person name="Dodge S."/>
            <person name="Dooley K."/>
            <person name="Dorje P."/>
            <person name="Dorjee K."/>
            <person name="Dorris L."/>
            <person name="Duffey N."/>
            <person name="Dupes A."/>
            <person name="Elkins T."/>
            <person name="Engels R."/>
            <person name="Erickson J."/>
            <person name="Farina A."/>
            <person name="Faro S."/>
            <person name="Ferreira P."/>
            <person name="Fischer H."/>
            <person name="Fitzgerald M."/>
            <person name="Foley K."/>
            <person name="Gage D."/>
            <person name="Galagan J."/>
            <person name="Gearin G."/>
            <person name="Gnerre S."/>
            <person name="Gnirke A."/>
            <person name="Goyette A."/>
            <person name="Graham J."/>
            <person name="Grandbois E."/>
            <person name="Gyaltsen K."/>
            <person name="Hafez N."/>
            <person name="Hagopian D."/>
            <person name="Hagos B."/>
            <person name="Hall J."/>
            <person name="Hatcher B."/>
            <person name="Heller A."/>
            <person name="Higgins H."/>
            <person name="Honan T."/>
            <person name="Horn A."/>
            <person name="Houde N."/>
            <person name="Hughes L."/>
            <person name="Hulme W."/>
            <person name="Husby E."/>
            <person name="Iliev I."/>
            <person name="Jaffe D."/>
            <person name="Jones C."/>
            <person name="Kamal M."/>
            <person name="Kamat A."/>
            <person name="Kamvysselis M."/>
            <person name="Karlsson E."/>
            <person name="Kells C."/>
            <person name="Kieu A."/>
            <person name="Kisner P."/>
            <person name="Kodira C."/>
            <person name="Kulbokas E."/>
            <person name="Labutti K."/>
            <person name="Lama D."/>
            <person name="Landers T."/>
            <person name="Leger J."/>
            <person name="Levine S."/>
            <person name="Lewis D."/>
            <person name="Lewis T."/>
            <person name="Lindblad-toh K."/>
            <person name="Liu X."/>
            <person name="Lokyitsang T."/>
            <person name="Lokyitsang Y."/>
            <person name="Lucien O."/>
            <person name="Lui A."/>
            <person name="Ma L.J."/>
            <person name="Mabbitt R."/>
            <person name="Macdonald J."/>
            <person name="Maclean C."/>
            <person name="Major J."/>
            <person name="Manning J."/>
            <person name="Marabella R."/>
            <person name="Maru K."/>
            <person name="Matthews C."/>
            <person name="Mauceli E."/>
            <person name="Mccarthy M."/>
            <person name="Mcdonough S."/>
            <person name="Mcghee T."/>
            <person name="Meldrim J."/>
            <person name="Meneus L."/>
            <person name="Mesirov J."/>
            <person name="Mihalev A."/>
            <person name="Mihova T."/>
            <person name="Mikkelsen T."/>
            <person name="Mlenga V."/>
            <person name="Moru K."/>
            <person name="Mozes J."/>
            <person name="Mulrain L."/>
            <person name="Munson G."/>
            <person name="Naylor J."/>
            <person name="Newes C."/>
            <person name="Nguyen C."/>
            <person name="Nguyen N."/>
            <person name="Nguyen T."/>
            <person name="Nicol R."/>
            <person name="Nielsen C."/>
            <person name="Nizzari M."/>
            <person name="Norbu C."/>
            <person name="Norbu N."/>
            <person name="O'donnell P."/>
            <person name="Okoawo O."/>
            <person name="O'leary S."/>
            <person name="Omotosho B."/>
            <person name="O'neill K."/>
            <person name="Osman S."/>
            <person name="Parker S."/>
            <person name="Perrin D."/>
            <person name="Phunkhang P."/>
            <person name="Piqani B."/>
            <person name="Purcell S."/>
            <person name="Rachupka T."/>
            <person name="Ramasamy U."/>
            <person name="Rameau R."/>
            <person name="Ray V."/>
            <person name="Raymond C."/>
            <person name="Retta R."/>
            <person name="Richardson S."/>
            <person name="Rise C."/>
            <person name="Rodriguez J."/>
            <person name="Rogers J."/>
            <person name="Rogov P."/>
            <person name="Rutman M."/>
            <person name="Schupbach R."/>
            <person name="Seaman C."/>
            <person name="Settipalli S."/>
            <person name="Sharpe T."/>
            <person name="Sheridan J."/>
            <person name="Sherpa N."/>
            <person name="Shi J."/>
            <person name="Smirnov S."/>
            <person name="Smith C."/>
            <person name="Sougnez C."/>
            <person name="Spencer B."/>
            <person name="Stalker J."/>
            <person name="Stange-thomann N."/>
            <person name="Stavropoulos S."/>
            <person name="Stetson K."/>
            <person name="Stone C."/>
            <person name="Stone S."/>
            <person name="Stubbs M."/>
            <person name="Talamas J."/>
            <person name="Tchuinga P."/>
            <person name="Tenzing P."/>
            <person name="Tesfaye S."/>
            <person name="Theodore J."/>
            <person name="Thoulutsang Y."/>
            <person name="Topham K."/>
            <person name="Towey S."/>
            <person name="Tsamla T."/>
            <person name="Tsomo N."/>
            <person name="Vallee D."/>
            <person name="Vassiliev H."/>
            <person name="Venkataraman V."/>
            <person name="Vinson J."/>
            <person name="Vo A."/>
            <person name="Wade C."/>
            <person name="Wang S."/>
            <person name="Wangchuk T."/>
            <person name="Wangdi T."/>
            <person name="Whittaker C."/>
            <person name="Wilkinson J."/>
            <person name="Wu Y."/>
            <person name="Wyman D."/>
            <person name="Yadav S."/>
            <person name="Yang S."/>
            <person name="Yang X."/>
            <person name="Yeager S."/>
            <person name="Yee E."/>
            <person name="Young G."/>
            <person name="Zainoun J."/>
            <person name="Zembeck L."/>
            <person name="Zimmer A."/>
            <person name="Zody M."/>
            <person name="Lander E."/>
        </authorList>
    </citation>
    <scope>NUCLEOTIDE SEQUENCE [LARGE SCALE GENOMIC DNA]</scope>
</reference>
<dbReference type="OMA" id="TIMNACI"/>
<keyword evidence="2 5" id="KW-0812">Transmembrane</keyword>
<dbReference type="GeneTree" id="ENSGT00940000167022"/>
<dbReference type="Ensembl" id="ENSCSAVT00000014128.1">
    <property type="protein sequence ID" value="ENSCSAVP00000013968.1"/>
    <property type="gene ID" value="ENSCSAVG00000008183.1"/>
</dbReference>
<keyword evidence="3 5" id="KW-1133">Transmembrane helix</keyword>
<dbReference type="GO" id="GO:0016020">
    <property type="term" value="C:membrane"/>
    <property type="evidence" value="ECO:0007669"/>
    <property type="project" value="UniProtKB-SubCell"/>
</dbReference>
<keyword evidence="8" id="KW-1185">Reference proteome</keyword>
<evidence type="ECO:0000256" key="3">
    <source>
        <dbReference type="ARBA" id="ARBA00022989"/>
    </source>
</evidence>
<feature type="transmembrane region" description="Helical" evidence="5">
    <location>
        <begin position="107"/>
        <end position="129"/>
    </location>
</feature>
<dbReference type="PANTHER" id="PTHR24064">
    <property type="entry name" value="SOLUTE CARRIER FAMILY 22 MEMBER"/>
    <property type="match status" value="1"/>
</dbReference>
<accession>H2Z8Q3</accession>
<name>H2Z8Q3_CIOSA</name>
<reference evidence="7" key="3">
    <citation type="submission" date="2025-09" db="UniProtKB">
        <authorList>
            <consortium name="Ensembl"/>
        </authorList>
    </citation>
    <scope>IDENTIFICATION</scope>
</reference>
<feature type="domain" description="Major facilitator superfamily (MFS) profile" evidence="6">
    <location>
        <begin position="1"/>
        <end position="160"/>
    </location>
</feature>
<dbReference type="Pfam" id="PF07690">
    <property type="entry name" value="MFS_1"/>
    <property type="match status" value="1"/>
</dbReference>
<dbReference type="InterPro" id="IPR036259">
    <property type="entry name" value="MFS_trans_sf"/>
</dbReference>
<evidence type="ECO:0000256" key="1">
    <source>
        <dbReference type="ARBA" id="ARBA00004141"/>
    </source>
</evidence>
<dbReference type="InterPro" id="IPR011701">
    <property type="entry name" value="MFS"/>
</dbReference>
<feature type="transmembrane region" description="Helical" evidence="5">
    <location>
        <begin position="71"/>
        <end position="95"/>
    </location>
</feature>
<evidence type="ECO:0000313" key="8">
    <source>
        <dbReference type="Proteomes" id="UP000007875"/>
    </source>
</evidence>
<comment type="subcellular location">
    <subcellularLocation>
        <location evidence="1">Membrane</location>
        <topology evidence="1">Multi-pass membrane protein</topology>
    </subcellularLocation>
</comment>
<dbReference type="GO" id="GO:0022857">
    <property type="term" value="F:transmembrane transporter activity"/>
    <property type="evidence" value="ECO:0007669"/>
    <property type="project" value="InterPro"/>
</dbReference>
<evidence type="ECO:0000256" key="4">
    <source>
        <dbReference type="ARBA" id="ARBA00023136"/>
    </source>
</evidence>
<feature type="transmembrane region" description="Helical" evidence="5">
    <location>
        <begin position="18"/>
        <end position="40"/>
    </location>
</feature>
<evidence type="ECO:0000313" key="7">
    <source>
        <dbReference type="Ensembl" id="ENSCSAVP00000013968.1"/>
    </source>
</evidence>
<dbReference type="InParanoid" id="H2Z8Q3"/>
<dbReference type="STRING" id="51511.ENSCSAVP00000013968"/>
<organism evidence="7 8">
    <name type="scientific">Ciona savignyi</name>
    <name type="common">Pacific transparent sea squirt</name>
    <dbReference type="NCBI Taxonomy" id="51511"/>
    <lineage>
        <taxon>Eukaryota</taxon>
        <taxon>Metazoa</taxon>
        <taxon>Chordata</taxon>
        <taxon>Tunicata</taxon>
        <taxon>Ascidiacea</taxon>
        <taxon>Phlebobranchia</taxon>
        <taxon>Cionidae</taxon>
        <taxon>Ciona</taxon>
    </lineage>
</organism>
<protein>
    <recommendedName>
        <fullName evidence="6">Major facilitator superfamily (MFS) profile domain-containing protein</fullName>
    </recommendedName>
</protein>
<evidence type="ECO:0000259" key="6">
    <source>
        <dbReference type="PROSITE" id="PS50850"/>
    </source>
</evidence>
<dbReference type="HOGENOM" id="CLU_001265_34_1_1"/>
<dbReference type="eggNOG" id="KOG0255">
    <property type="taxonomic scope" value="Eukaryota"/>
</dbReference>
<dbReference type="InterPro" id="IPR020846">
    <property type="entry name" value="MFS_dom"/>
</dbReference>
<feature type="transmembrane region" description="Helical" evidence="5">
    <location>
        <begin position="135"/>
        <end position="155"/>
    </location>
</feature>
<dbReference type="SUPFAM" id="SSF103473">
    <property type="entry name" value="MFS general substrate transporter"/>
    <property type="match status" value="1"/>
</dbReference>
<keyword evidence="4 5" id="KW-0472">Membrane</keyword>
<proteinExistence type="predicted"/>
<dbReference type="Proteomes" id="UP000007875">
    <property type="component" value="Unassembled WGS sequence"/>
</dbReference>
<reference evidence="7" key="2">
    <citation type="submission" date="2025-08" db="UniProtKB">
        <authorList>
            <consortium name="Ensembl"/>
        </authorList>
    </citation>
    <scope>IDENTIFICATION</scope>
</reference>
<evidence type="ECO:0000256" key="2">
    <source>
        <dbReference type="ARBA" id="ARBA00022692"/>
    </source>
</evidence>
<evidence type="ECO:0000256" key="5">
    <source>
        <dbReference type="SAM" id="Phobius"/>
    </source>
</evidence>
<feature type="transmembrane region" description="Helical" evidence="5">
    <location>
        <begin position="47"/>
        <end position="65"/>
    </location>
</feature>